<comment type="caution">
    <text evidence="2">The sequence shown here is derived from an EMBL/GenBank/DDBJ whole genome shotgun (WGS) entry which is preliminary data.</text>
</comment>
<evidence type="ECO:0000256" key="1">
    <source>
        <dbReference type="SAM" id="Phobius"/>
    </source>
</evidence>
<sequence length="215" mass="22496">MDVSSLAANTLEDLLRMSPNEGERGLRLECVPLAKALIEASGGGGPGGGGGPEGAAVRPLAVLSDEQRLQLDECVARLNLTSASEAAGLLHAASAQLLQNGQMNVGRAFAFLALMVIVIQRVDPGVPSLGEMPLLADCVADCLAQLRQSCAHCHCKPKWGSTTTIATGMFLIAGALICGILLKRAFTFWATSQLDKILPSVNSKTTVATFQVLER</sequence>
<evidence type="ECO:0000313" key="2">
    <source>
        <dbReference type="EMBL" id="GCB74249.1"/>
    </source>
</evidence>
<accession>A0A401PMA8</accession>
<reference evidence="2 3" key="1">
    <citation type="journal article" date="2018" name="Nat. Ecol. Evol.">
        <title>Shark genomes provide insights into elasmobranch evolution and the origin of vertebrates.</title>
        <authorList>
            <person name="Hara Y"/>
            <person name="Yamaguchi K"/>
            <person name="Onimaru K"/>
            <person name="Kadota M"/>
            <person name="Koyanagi M"/>
            <person name="Keeley SD"/>
            <person name="Tatsumi K"/>
            <person name="Tanaka K"/>
            <person name="Motone F"/>
            <person name="Kageyama Y"/>
            <person name="Nozu R"/>
            <person name="Adachi N"/>
            <person name="Nishimura O"/>
            <person name="Nakagawa R"/>
            <person name="Tanegashima C"/>
            <person name="Kiyatake I"/>
            <person name="Matsumoto R"/>
            <person name="Murakumo K"/>
            <person name="Nishida K"/>
            <person name="Terakita A"/>
            <person name="Kuratani S"/>
            <person name="Sato K"/>
            <person name="Hyodo S Kuraku.S."/>
        </authorList>
    </citation>
    <scope>NUCLEOTIDE SEQUENCE [LARGE SCALE GENOMIC DNA]</scope>
</reference>
<evidence type="ECO:0000313" key="3">
    <source>
        <dbReference type="Proteomes" id="UP000288216"/>
    </source>
</evidence>
<proteinExistence type="predicted"/>
<protein>
    <submittedName>
        <fullName evidence="2">Uncharacterized protein</fullName>
    </submittedName>
</protein>
<keyword evidence="3" id="KW-1185">Reference proteome</keyword>
<dbReference type="EMBL" id="BFAA01000895">
    <property type="protein sequence ID" value="GCB74249.1"/>
    <property type="molecule type" value="Genomic_DNA"/>
</dbReference>
<organism evidence="2 3">
    <name type="scientific">Scyliorhinus torazame</name>
    <name type="common">Cloudy catshark</name>
    <name type="synonym">Catulus torazame</name>
    <dbReference type="NCBI Taxonomy" id="75743"/>
    <lineage>
        <taxon>Eukaryota</taxon>
        <taxon>Metazoa</taxon>
        <taxon>Chordata</taxon>
        <taxon>Craniata</taxon>
        <taxon>Vertebrata</taxon>
        <taxon>Chondrichthyes</taxon>
        <taxon>Elasmobranchii</taxon>
        <taxon>Galeomorphii</taxon>
        <taxon>Galeoidea</taxon>
        <taxon>Carcharhiniformes</taxon>
        <taxon>Scyliorhinidae</taxon>
        <taxon>Scyliorhinus</taxon>
    </lineage>
</organism>
<dbReference type="Proteomes" id="UP000288216">
    <property type="component" value="Unassembled WGS sequence"/>
</dbReference>
<feature type="transmembrane region" description="Helical" evidence="1">
    <location>
        <begin position="159"/>
        <end position="182"/>
    </location>
</feature>
<keyword evidence="1" id="KW-0472">Membrane</keyword>
<dbReference type="OMA" id="CAHCHCK"/>
<keyword evidence="1" id="KW-1133">Transmembrane helix</keyword>
<gene>
    <name evidence="2" type="ORF">scyTo_0003337</name>
</gene>
<name>A0A401PMA8_SCYTO</name>
<dbReference type="AlphaFoldDB" id="A0A401PMA8"/>
<keyword evidence="1" id="KW-0812">Transmembrane</keyword>